<evidence type="ECO:0000313" key="7">
    <source>
        <dbReference type="EMBL" id="KAK2660032.1"/>
    </source>
</evidence>
<dbReference type="GO" id="GO:0005634">
    <property type="term" value="C:nucleus"/>
    <property type="evidence" value="ECO:0007669"/>
    <property type="project" value="UniProtKB-SubCell"/>
</dbReference>
<evidence type="ECO:0000256" key="2">
    <source>
        <dbReference type="ARBA" id="ARBA00023015"/>
    </source>
</evidence>
<dbReference type="InterPro" id="IPR005508">
    <property type="entry name" value="At2g31720-like"/>
</dbReference>
<evidence type="ECO:0000256" key="3">
    <source>
        <dbReference type="ARBA" id="ARBA00023125"/>
    </source>
</evidence>
<reference evidence="7" key="1">
    <citation type="journal article" date="2023" name="Plant J.">
        <title>Genome sequences and population genomics provide insights into the demographic history, inbreeding, and mutation load of two 'living fossil' tree species of Dipteronia.</title>
        <authorList>
            <person name="Feng Y."/>
            <person name="Comes H.P."/>
            <person name="Chen J."/>
            <person name="Zhu S."/>
            <person name="Lu R."/>
            <person name="Zhang X."/>
            <person name="Li P."/>
            <person name="Qiu J."/>
            <person name="Olsen K.M."/>
            <person name="Qiu Y."/>
        </authorList>
    </citation>
    <scope>NUCLEOTIDE SEQUENCE</scope>
    <source>
        <strain evidence="7">KIB01</strain>
    </source>
</reference>
<sequence length="340" mass="39482">MWSLEDLKYIDDGGSFDLLVKETEKAANGDELLKLELLTDTVLRGFIDMHIRKAMERKHLADEALRKETNNNELQFRFLNFKIPKKTRSSVPVPAIVQDPVSKPESKNSSSMKRVFVEVKEDDEEIEKKPSVKKQRKADHSLEKEKKKIKTTIKKTNLDDQRLPHPVIPQHFQDEIDKLNGTDVMLVGEKEMTSTDMDKHQGRFSIPKGKVRTHAFLREEDNPEEGIKCSLIQPCLQVITDLDFKRWTMNRTFSYTLIKKWNSVACNEKNGLQKGCLVQLWSFRVGLNYGLPSLILILNMWKTMVLLVVQGLLVCRFVFCNFDVSEYIYFNEILLMLLMV</sequence>
<name>A0AAD9XIW3_9ROSI</name>
<dbReference type="SUPFAM" id="SSF101936">
    <property type="entry name" value="DNA-binding pseudobarrel domain"/>
    <property type="match status" value="1"/>
</dbReference>
<evidence type="ECO:0008006" key="9">
    <source>
        <dbReference type="Google" id="ProtNLM"/>
    </source>
</evidence>
<dbReference type="Pfam" id="PF03754">
    <property type="entry name" value="At2g31720-like"/>
    <property type="match status" value="1"/>
</dbReference>
<evidence type="ECO:0000256" key="4">
    <source>
        <dbReference type="ARBA" id="ARBA00023163"/>
    </source>
</evidence>
<dbReference type="EMBL" id="JANJYI010000002">
    <property type="protein sequence ID" value="KAK2660032.1"/>
    <property type="molecule type" value="Genomic_DNA"/>
</dbReference>
<keyword evidence="3" id="KW-0238">DNA-binding</keyword>
<evidence type="ECO:0000256" key="5">
    <source>
        <dbReference type="ARBA" id="ARBA00023242"/>
    </source>
</evidence>
<dbReference type="Proteomes" id="UP001280121">
    <property type="component" value="Unassembled WGS sequence"/>
</dbReference>
<keyword evidence="4" id="KW-0804">Transcription</keyword>
<evidence type="ECO:0000313" key="8">
    <source>
        <dbReference type="Proteomes" id="UP001280121"/>
    </source>
</evidence>
<dbReference type="InterPro" id="IPR015300">
    <property type="entry name" value="DNA-bd_pseudobarrel_sf"/>
</dbReference>
<feature type="region of interest" description="Disordered" evidence="6">
    <location>
        <begin position="124"/>
        <end position="148"/>
    </location>
</feature>
<protein>
    <recommendedName>
        <fullName evidence="9">B3 domain-containing protein</fullName>
    </recommendedName>
</protein>
<evidence type="ECO:0000256" key="1">
    <source>
        <dbReference type="ARBA" id="ARBA00004123"/>
    </source>
</evidence>
<organism evidence="7 8">
    <name type="scientific">Dipteronia dyeriana</name>
    <dbReference type="NCBI Taxonomy" id="168575"/>
    <lineage>
        <taxon>Eukaryota</taxon>
        <taxon>Viridiplantae</taxon>
        <taxon>Streptophyta</taxon>
        <taxon>Embryophyta</taxon>
        <taxon>Tracheophyta</taxon>
        <taxon>Spermatophyta</taxon>
        <taxon>Magnoliopsida</taxon>
        <taxon>eudicotyledons</taxon>
        <taxon>Gunneridae</taxon>
        <taxon>Pentapetalae</taxon>
        <taxon>rosids</taxon>
        <taxon>malvids</taxon>
        <taxon>Sapindales</taxon>
        <taxon>Sapindaceae</taxon>
        <taxon>Hippocastanoideae</taxon>
        <taxon>Acereae</taxon>
        <taxon>Dipteronia</taxon>
    </lineage>
</organism>
<keyword evidence="8" id="KW-1185">Reference proteome</keyword>
<keyword evidence="2" id="KW-0805">Transcription regulation</keyword>
<dbReference type="AlphaFoldDB" id="A0AAD9XIW3"/>
<accession>A0AAD9XIW3</accession>
<comment type="subcellular location">
    <subcellularLocation>
        <location evidence="1">Nucleus</location>
    </subcellularLocation>
</comment>
<keyword evidence="5" id="KW-0539">Nucleus</keyword>
<dbReference type="Gene3D" id="2.40.330.10">
    <property type="entry name" value="DNA-binding pseudobarrel domain"/>
    <property type="match status" value="1"/>
</dbReference>
<dbReference type="GO" id="GO:0003677">
    <property type="term" value="F:DNA binding"/>
    <property type="evidence" value="ECO:0007669"/>
    <property type="project" value="UniProtKB-KW"/>
</dbReference>
<gene>
    <name evidence="7" type="ORF">Ddye_006565</name>
</gene>
<dbReference type="PANTHER" id="PTHR31541:SF25">
    <property type="entry name" value="GAMMA-GLIADIN B"/>
    <property type="match status" value="1"/>
</dbReference>
<proteinExistence type="predicted"/>
<comment type="caution">
    <text evidence="7">The sequence shown here is derived from an EMBL/GenBank/DDBJ whole genome shotgun (WGS) entry which is preliminary data.</text>
</comment>
<dbReference type="PANTHER" id="PTHR31541">
    <property type="entry name" value="B3 DOMAIN PLANT PROTEIN-RELATED"/>
    <property type="match status" value="1"/>
</dbReference>
<evidence type="ECO:0000256" key="6">
    <source>
        <dbReference type="SAM" id="MobiDB-lite"/>
    </source>
</evidence>